<dbReference type="InterPro" id="IPR029062">
    <property type="entry name" value="Class_I_gatase-like"/>
</dbReference>
<dbReference type="GO" id="GO:0060271">
    <property type="term" value="P:cilium assembly"/>
    <property type="evidence" value="ECO:0007669"/>
    <property type="project" value="TreeGrafter"/>
</dbReference>
<dbReference type="GO" id="GO:0042073">
    <property type="term" value="P:intraciliary transport"/>
    <property type="evidence" value="ECO:0007669"/>
    <property type="project" value="TreeGrafter"/>
</dbReference>
<dbReference type="GO" id="GO:0005814">
    <property type="term" value="C:centriole"/>
    <property type="evidence" value="ECO:0007669"/>
    <property type="project" value="TreeGrafter"/>
</dbReference>
<dbReference type="OMA" id="NWNVEQN"/>
<dbReference type="InterPro" id="IPR055458">
    <property type="entry name" value="IFT52_GIFT"/>
</dbReference>
<feature type="domain" description="IFT52 central" evidence="1">
    <location>
        <begin position="292"/>
        <end position="375"/>
    </location>
</feature>
<dbReference type="AlphaFoldDB" id="A0A915KTX7"/>
<evidence type="ECO:0000259" key="1">
    <source>
        <dbReference type="Pfam" id="PF23352"/>
    </source>
</evidence>
<dbReference type="GO" id="GO:0030992">
    <property type="term" value="C:intraciliary transport particle B"/>
    <property type="evidence" value="ECO:0007669"/>
    <property type="project" value="TreeGrafter"/>
</dbReference>
<dbReference type="WBParaSite" id="nRc.2.0.1.t42234-RA">
    <property type="protein sequence ID" value="nRc.2.0.1.t42234-RA"/>
    <property type="gene ID" value="nRc.2.0.1.g42234"/>
</dbReference>
<organism evidence="3 4">
    <name type="scientific">Romanomermis culicivorax</name>
    <name type="common">Nematode worm</name>
    <dbReference type="NCBI Taxonomy" id="13658"/>
    <lineage>
        <taxon>Eukaryota</taxon>
        <taxon>Metazoa</taxon>
        <taxon>Ecdysozoa</taxon>
        <taxon>Nematoda</taxon>
        <taxon>Enoplea</taxon>
        <taxon>Dorylaimia</taxon>
        <taxon>Mermithida</taxon>
        <taxon>Mermithoidea</taxon>
        <taxon>Mermithidae</taxon>
        <taxon>Romanomermis</taxon>
    </lineage>
</organism>
<evidence type="ECO:0000313" key="3">
    <source>
        <dbReference type="Proteomes" id="UP000887565"/>
    </source>
</evidence>
<dbReference type="InterPro" id="IPR039975">
    <property type="entry name" value="IFT52"/>
</dbReference>
<dbReference type="Pfam" id="PF23355">
    <property type="entry name" value="IFT52_GIFT"/>
    <property type="match status" value="1"/>
</dbReference>
<dbReference type="GO" id="GO:0005929">
    <property type="term" value="C:cilium"/>
    <property type="evidence" value="ECO:0007669"/>
    <property type="project" value="TreeGrafter"/>
</dbReference>
<dbReference type="InterPro" id="IPR055460">
    <property type="entry name" value="IFT52_central"/>
</dbReference>
<dbReference type="Proteomes" id="UP000887565">
    <property type="component" value="Unplaced"/>
</dbReference>
<sequence length="412" mass="46189">MARLEAPSIANRDPTVLRRMAPSGVSIQMKTTSSLILFDAGHDELFSLQTGYKNLGRRLKNDWRLEIVKSPISDTTLMDVKIFVIAAPRSKFTQAEIDNLRNFVKSGGSLLIFATEESQNGVSELTNINYLLEEYGISSNLDSVLRTTFFKYYHPKEALVSNGLLNRGILPTSTRILDNADTKSLIYVYPFGCTLNVSKPSVPIMSTGTVCFPLNRPTTAFYIPKQATEGRITVVGSAHMFHDQYLDKEENAKILDAIIQFLSGDHNFPLSKVDADNPEISDYVFTPDIILLAEQMKVCLHETEGDFSDHQDFTATLDSTLYDIDLGSLPSIIKGYSHLNVKHEPLSLITPQFETPMPPLKPATFPPIFLDLDMPSLELYDLDETFSSEKIRLARLMNSFPRQLPIQIKPTI</sequence>
<dbReference type="PANTHER" id="PTHR12969">
    <property type="entry name" value="NGD5/OSM-6/IFT52"/>
    <property type="match status" value="1"/>
</dbReference>
<feature type="domain" description="IFT52 GIFT" evidence="2">
    <location>
        <begin position="36"/>
        <end position="276"/>
    </location>
</feature>
<protein>
    <submittedName>
        <fullName evidence="4">ABC-type uncharacterized transport system domain-containing protein</fullName>
    </submittedName>
</protein>
<proteinExistence type="predicted"/>
<evidence type="ECO:0000259" key="2">
    <source>
        <dbReference type="Pfam" id="PF23355"/>
    </source>
</evidence>
<dbReference type="PANTHER" id="PTHR12969:SF7">
    <property type="entry name" value="INTRAFLAGELLAR TRANSPORT PROTEIN 52 HOMOLOG"/>
    <property type="match status" value="1"/>
</dbReference>
<name>A0A915KTX7_ROMCU</name>
<evidence type="ECO:0000313" key="4">
    <source>
        <dbReference type="WBParaSite" id="nRc.2.0.1.t42234-RA"/>
    </source>
</evidence>
<accession>A0A915KTX7</accession>
<keyword evidence="3" id="KW-1185">Reference proteome</keyword>
<dbReference type="Pfam" id="PF23352">
    <property type="entry name" value="IFT52_central"/>
    <property type="match status" value="1"/>
</dbReference>
<reference evidence="4" key="1">
    <citation type="submission" date="2022-11" db="UniProtKB">
        <authorList>
            <consortium name="WormBaseParasite"/>
        </authorList>
    </citation>
    <scope>IDENTIFICATION</scope>
</reference>
<dbReference type="SUPFAM" id="SSF52317">
    <property type="entry name" value="Class I glutamine amidotransferase-like"/>
    <property type="match status" value="1"/>
</dbReference>